<dbReference type="Pfam" id="PF20069">
    <property type="entry name" value="DUF6465"/>
    <property type="match status" value="1"/>
</dbReference>
<name>A0A9D1VZB8_9FIRM</name>
<comment type="caution">
    <text evidence="1">The sequence shown here is derived from an EMBL/GenBank/DDBJ whole genome shotgun (WGS) entry which is preliminary data.</text>
</comment>
<reference evidence="1" key="1">
    <citation type="journal article" date="2021" name="PeerJ">
        <title>Extensive microbial diversity within the chicken gut microbiome revealed by metagenomics and culture.</title>
        <authorList>
            <person name="Gilroy R."/>
            <person name="Ravi A."/>
            <person name="Getino M."/>
            <person name="Pursley I."/>
            <person name="Horton D.L."/>
            <person name="Alikhan N.F."/>
            <person name="Baker D."/>
            <person name="Gharbi K."/>
            <person name="Hall N."/>
            <person name="Watson M."/>
            <person name="Adriaenssens E.M."/>
            <person name="Foster-Nyarko E."/>
            <person name="Jarju S."/>
            <person name="Secka A."/>
            <person name="Antonio M."/>
            <person name="Oren A."/>
            <person name="Chaudhuri R.R."/>
            <person name="La Ragione R."/>
            <person name="Hildebrand F."/>
            <person name="Pallen M.J."/>
        </authorList>
    </citation>
    <scope>NUCLEOTIDE SEQUENCE</scope>
    <source>
        <strain evidence="1">ChiSjej5B23-15282</strain>
    </source>
</reference>
<proteinExistence type="predicted"/>
<dbReference type="EMBL" id="DXFA01000181">
    <property type="protein sequence ID" value="HIX49534.1"/>
    <property type="molecule type" value="Genomic_DNA"/>
</dbReference>
<evidence type="ECO:0000313" key="1">
    <source>
        <dbReference type="EMBL" id="HIX49534.1"/>
    </source>
</evidence>
<reference evidence="1" key="2">
    <citation type="submission" date="2021-04" db="EMBL/GenBank/DDBJ databases">
        <authorList>
            <person name="Gilroy R."/>
        </authorList>
    </citation>
    <scope>NUCLEOTIDE SEQUENCE</scope>
    <source>
        <strain evidence="1">ChiSjej5B23-15282</strain>
    </source>
</reference>
<dbReference type="Proteomes" id="UP000824243">
    <property type="component" value="Unassembled WGS sequence"/>
</dbReference>
<dbReference type="AlphaFoldDB" id="A0A9D1VZB8"/>
<gene>
    <name evidence="1" type="ORF">H9981_11095</name>
</gene>
<protein>
    <submittedName>
        <fullName evidence="1">Uncharacterized protein</fullName>
    </submittedName>
</protein>
<dbReference type="InterPro" id="IPR046313">
    <property type="entry name" value="DUF6465"/>
</dbReference>
<accession>A0A9D1VZB8</accession>
<evidence type="ECO:0000313" key="2">
    <source>
        <dbReference type="Proteomes" id="UP000824243"/>
    </source>
</evidence>
<organism evidence="1 2">
    <name type="scientific">Candidatus Mediterraneibacter caccavium</name>
    <dbReference type="NCBI Taxonomy" id="2838661"/>
    <lineage>
        <taxon>Bacteria</taxon>
        <taxon>Bacillati</taxon>
        <taxon>Bacillota</taxon>
        <taxon>Clostridia</taxon>
        <taxon>Lachnospirales</taxon>
        <taxon>Lachnospiraceae</taxon>
        <taxon>Mediterraneibacter</taxon>
    </lineage>
</organism>
<sequence>MKKQTAKTTRKTAGTKTKRIELNCTLYLQYQDREYSMPELKELILEKCEAEEMDPKDLRIYVKPEENKAYYTCAGGSNSIAL</sequence>